<proteinExistence type="predicted"/>
<dbReference type="EMBL" id="JANDBC010000001">
    <property type="protein sequence ID" value="MCP9290960.1"/>
    <property type="molecule type" value="Genomic_DNA"/>
</dbReference>
<accession>A0A9X2L2B4</accession>
<evidence type="ECO:0000313" key="1">
    <source>
        <dbReference type="EMBL" id="MCP9290960.1"/>
    </source>
</evidence>
<dbReference type="RefSeq" id="WP_255133494.1">
    <property type="nucleotide sequence ID" value="NZ_JANDBC010000001.1"/>
</dbReference>
<name>A0A9X2L2B4_9BACT</name>
<evidence type="ECO:0000313" key="2">
    <source>
        <dbReference type="Proteomes" id="UP001139125"/>
    </source>
</evidence>
<gene>
    <name evidence="1" type="ORF">NM125_05145</name>
</gene>
<sequence>MTAIIGCSSSENVVSVADEMVQAEAKPDERISLNINEAVYFDFSKYDTTWTGELTVYTLNAEGEKVVQSEYVSANDSSWSDFDLFVDFLKLYQIQPQNEIEGWVPDSGQLPRRVYSFEVFDGDTTRSYSYQDPEKDIRDYWQVQNLLTFVTFIQNDLQWVEKEP</sequence>
<reference evidence="1" key="1">
    <citation type="submission" date="2022-06" db="EMBL/GenBank/DDBJ databases">
        <title>Gracilimonas sp. CAU 1638 isolated from sea sediment.</title>
        <authorList>
            <person name="Kim W."/>
        </authorList>
    </citation>
    <scope>NUCLEOTIDE SEQUENCE</scope>
    <source>
        <strain evidence="1">CAU 1638</strain>
    </source>
</reference>
<dbReference type="AlphaFoldDB" id="A0A9X2L2B4"/>
<keyword evidence="2" id="KW-1185">Reference proteome</keyword>
<protein>
    <submittedName>
        <fullName evidence="1">Uncharacterized protein</fullName>
    </submittedName>
</protein>
<dbReference type="Proteomes" id="UP001139125">
    <property type="component" value="Unassembled WGS sequence"/>
</dbReference>
<comment type="caution">
    <text evidence="1">The sequence shown here is derived from an EMBL/GenBank/DDBJ whole genome shotgun (WGS) entry which is preliminary data.</text>
</comment>
<organism evidence="1 2">
    <name type="scientific">Gracilimonas sediminicola</name>
    <dbReference type="NCBI Taxonomy" id="2952158"/>
    <lineage>
        <taxon>Bacteria</taxon>
        <taxon>Pseudomonadati</taxon>
        <taxon>Balneolota</taxon>
        <taxon>Balneolia</taxon>
        <taxon>Balneolales</taxon>
        <taxon>Balneolaceae</taxon>
        <taxon>Gracilimonas</taxon>
    </lineage>
</organism>